<keyword evidence="4 7" id="KW-0521">NADP</keyword>
<dbReference type="SUPFAM" id="SSF55347">
    <property type="entry name" value="Glyceraldehyde-3-phosphate dehydrogenase-like, C-terminal domain"/>
    <property type="match status" value="1"/>
</dbReference>
<evidence type="ECO:0000259" key="8">
    <source>
        <dbReference type="Pfam" id="PF00479"/>
    </source>
</evidence>
<dbReference type="OrthoDB" id="9802739at2"/>
<name>A0A1E8GJB3_9LACT</name>
<dbReference type="PIRSF" id="PIRSF000110">
    <property type="entry name" value="G6PD"/>
    <property type="match status" value="1"/>
</dbReference>
<feature type="binding site" evidence="7">
    <location>
        <position position="214"/>
    </location>
    <ligand>
        <name>substrate</name>
    </ligand>
</feature>
<feature type="domain" description="Glucose-6-phosphate dehydrogenase NAD-binding" evidence="8">
    <location>
        <begin position="8"/>
        <end position="185"/>
    </location>
</feature>
<reference evidence="11" key="1">
    <citation type="submission" date="2016-09" db="EMBL/GenBank/DDBJ databases">
        <title>Draft genome sequence of a novel species of the family Streptococcaceae isolated from flowers.</title>
        <authorList>
            <person name="Chuah L.-O."/>
            <person name="Yap K.-P."/>
            <person name="Thong K.L."/>
            <person name="Liong M.T."/>
            <person name="Ahmad R."/>
            <person name="Rusul G."/>
        </authorList>
    </citation>
    <scope>NUCLEOTIDE SEQUENCE [LARGE SCALE GENOMIC DNA]</scope>
    <source>
        <strain evidence="11">DF1</strain>
    </source>
</reference>
<comment type="catalytic activity">
    <reaction evidence="7">
        <text>D-glucose 6-phosphate + NADP(+) = 6-phospho-D-glucono-1,5-lactone + NADPH + H(+)</text>
        <dbReference type="Rhea" id="RHEA:15841"/>
        <dbReference type="ChEBI" id="CHEBI:15378"/>
        <dbReference type="ChEBI" id="CHEBI:57783"/>
        <dbReference type="ChEBI" id="CHEBI:57955"/>
        <dbReference type="ChEBI" id="CHEBI:58349"/>
        <dbReference type="ChEBI" id="CHEBI:61548"/>
        <dbReference type="EC" id="1.1.1.49"/>
    </reaction>
</comment>
<dbReference type="Proteomes" id="UP000178622">
    <property type="component" value="Unassembled WGS sequence"/>
</dbReference>
<dbReference type="InterPro" id="IPR022675">
    <property type="entry name" value="G6P_DH_C"/>
</dbReference>
<feature type="binding site" evidence="7">
    <location>
        <position position="146"/>
    </location>
    <ligand>
        <name>NADP(+)</name>
        <dbReference type="ChEBI" id="CHEBI:58349"/>
    </ligand>
</feature>
<dbReference type="GO" id="GO:0006006">
    <property type="term" value="P:glucose metabolic process"/>
    <property type="evidence" value="ECO:0007669"/>
    <property type="project" value="UniProtKB-KW"/>
</dbReference>
<dbReference type="GO" id="GO:0004345">
    <property type="term" value="F:glucose-6-phosphate dehydrogenase activity"/>
    <property type="evidence" value="ECO:0007669"/>
    <property type="project" value="UniProtKB-UniRule"/>
</dbReference>
<dbReference type="GO" id="GO:0009051">
    <property type="term" value="P:pentose-phosphate shunt, oxidative branch"/>
    <property type="evidence" value="ECO:0007669"/>
    <property type="project" value="TreeGrafter"/>
</dbReference>
<dbReference type="STRING" id="1859473.BG261_08640"/>
<evidence type="ECO:0000256" key="2">
    <source>
        <dbReference type="ARBA" id="ARBA00009975"/>
    </source>
</evidence>
<dbReference type="AlphaFoldDB" id="A0A1E8GJB3"/>
<dbReference type="Gene3D" id="3.30.360.10">
    <property type="entry name" value="Dihydrodipicolinate Reductase, domain 2"/>
    <property type="match status" value="1"/>
</dbReference>
<feature type="binding site" evidence="7">
    <location>
        <begin position="10"/>
        <end position="17"/>
    </location>
    <ligand>
        <name>NADP(+)</name>
        <dbReference type="ChEBI" id="CHEBI:58349"/>
    </ligand>
</feature>
<dbReference type="InterPro" id="IPR036291">
    <property type="entry name" value="NAD(P)-bd_dom_sf"/>
</dbReference>
<feature type="binding site" evidence="7">
    <location>
        <position position="338"/>
    </location>
    <ligand>
        <name>substrate</name>
    </ligand>
</feature>
<evidence type="ECO:0000256" key="7">
    <source>
        <dbReference type="HAMAP-Rule" id="MF_00966"/>
    </source>
</evidence>
<keyword evidence="5 7" id="KW-0560">Oxidoreductase</keyword>
<feature type="active site" description="Proton acceptor" evidence="7">
    <location>
        <position position="238"/>
    </location>
</feature>
<dbReference type="Pfam" id="PF00479">
    <property type="entry name" value="G6PD_N"/>
    <property type="match status" value="1"/>
</dbReference>
<proteinExistence type="inferred from homology"/>
<evidence type="ECO:0000256" key="3">
    <source>
        <dbReference type="ARBA" id="ARBA00022526"/>
    </source>
</evidence>
<evidence type="ECO:0000313" key="10">
    <source>
        <dbReference type="EMBL" id="OFI48339.1"/>
    </source>
</evidence>
<dbReference type="HAMAP" id="MF_00966">
    <property type="entry name" value="G6PD"/>
    <property type="match status" value="1"/>
</dbReference>
<evidence type="ECO:0000256" key="4">
    <source>
        <dbReference type="ARBA" id="ARBA00022857"/>
    </source>
</evidence>
<comment type="caution">
    <text evidence="10">The sequence shown here is derived from an EMBL/GenBank/DDBJ whole genome shotgun (WGS) entry which is preliminary data.</text>
</comment>
<evidence type="ECO:0000256" key="5">
    <source>
        <dbReference type="ARBA" id="ARBA00023002"/>
    </source>
</evidence>
<dbReference type="Pfam" id="PF02781">
    <property type="entry name" value="G6PD_C"/>
    <property type="match status" value="1"/>
</dbReference>
<feature type="binding site" evidence="7">
    <location>
        <position position="343"/>
    </location>
    <ligand>
        <name>substrate</name>
    </ligand>
</feature>
<dbReference type="RefSeq" id="WP_070793344.1">
    <property type="nucleotide sequence ID" value="NZ_MKIR01000026.1"/>
</dbReference>
<comment type="pathway">
    <text evidence="1 7">Carbohydrate degradation; pentose phosphate pathway; D-ribulose 5-phosphate from D-glucose 6-phosphate (oxidative stage): step 1/3.</text>
</comment>
<keyword evidence="3 7" id="KW-0313">Glucose metabolism</keyword>
<protein>
    <recommendedName>
        <fullName evidence="7">Glucose-6-phosphate 1-dehydrogenase</fullName>
        <shortName evidence="7">G6PD</shortName>
        <ecNumber evidence="7">1.1.1.49</ecNumber>
    </recommendedName>
</protein>
<feature type="binding site" evidence="7">
    <location>
        <position position="233"/>
    </location>
    <ligand>
        <name>substrate</name>
    </ligand>
</feature>
<evidence type="ECO:0000256" key="1">
    <source>
        <dbReference type="ARBA" id="ARBA00004937"/>
    </source>
</evidence>
<organism evidence="10 11">
    <name type="scientific">Floricoccus tropicus</name>
    <dbReference type="NCBI Taxonomy" id="1859473"/>
    <lineage>
        <taxon>Bacteria</taxon>
        <taxon>Bacillati</taxon>
        <taxon>Bacillota</taxon>
        <taxon>Bacilli</taxon>
        <taxon>Lactobacillales</taxon>
        <taxon>Streptococcaceae</taxon>
        <taxon>Floricoccus</taxon>
    </lineage>
</organism>
<dbReference type="SUPFAM" id="SSF51735">
    <property type="entry name" value="NAD(P)-binding Rossmann-fold domains"/>
    <property type="match status" value="1"/>
</dbReference>
<dbReference type="InterPro" id="IPR019796">
    <property type="entry name" value="G6P_DH_AS"/>
</dbReference>
<dbReference type="InterPro" id="IPR001282">
    <property type="entry name" value="G6P_DH"/>
</dbReference>
<evidence type="ECO:0000256" key="6">
    <source>
        <dbReference type="ARBA" id="ARBA00023277"/>
    </source>
</evidence>
<feature type="domain" description="Glucose-6-phosphate dehydrogenase C-terminal" evidence="9">
    <location>
        <begin position="188"/>
        <end position="482"/>
    </location>
</feature>
<evidence type="ECO:0000259" key="9">
    <source>
        <dbReference type="Pfam" id="PF02781"/>
    </source>
</evidence>
<feature type="binding site" evidence="7">
    <location>
        <position position="180"/>
    </location>
    <ligand>
        <name>substrate</name>
    </ligand>
</feature>
<comment type="similarity">
    <text evidence="2 7">Belongs to the glucose-6-phosphate dehydrogenase family.</text>
</comment>
<evidence type="ECO:0000313" key="11">
    <source>
        <dbReference type="Proteomes" id="UP000178622"/>
    </source>
</evidence>
<dbReference type="EC" id="1.1.1.49" evidence="7"/>
<dbReference type="NCBIfam" id="TIGR00871">
    <property type="entry name" value="zwf"/>
    <property type="match status" value="1"/>
</dbReference>
<dbReference type="EMBL" id="MKIR01000026">
    <property type="protein sequence ID" value="OFI48339.1"/>
    <property type="molecule type" value="Genomic_DNA"/>
</dbReference>
<keyword evidence="6 7" id="KW-0119">Carbohydrate metabolism</keyword>
<dbReference type="SMR" id="A0A1E8GJB3"/>
<accession>A0A1E8GJB3</accession>
<dbReference type="PANTHER" id="PTHR23429:SF0">
    <property type="entry name" value="GLUCOSE-6-PHOSPHATE 1-DEHYDROGENASE"/>
    <property type="match status" value="1"/>
</dbReference>
<dbReference type="GO" id="GO:0005829">
    <property type="term" value="C:cytosol"/>
    <property type="evidence" value="ECO:0007669"/>
    <property type="project" value="TreeGrafter"/>
</dbReference>
<dbReference type="PANTHER" id="PTHR23429">
    <property type="entry name" value="GLUCOSE-6-PHOSPHATE 1-DEHYDROGENASE G6PD"/>
    <property type="match status" value="1"/>
</dbReference>
<dbReference type="GO" id="GO:0050661">
    <property type="term" value="F:NADP binding"/>
    <property type="evidence" value="ECO:0007669"/>
    <property type="project" value="UniProtKB-UniRule"/>
</dbReference>
<gene>
    <name evidence="7" type="primary">zwf</name>
    <name evidence="10" type="ORF">BG261_08640</name>
</gene>
<comment type="function">
    <text evidence="7">Catalyzes the oxidation of glucose 6-phosphate to 6-phosphogluconolactone.</text>
</comment>
<dbReference type="UniPathway" id="UPA00115">
    <property type="reaction ID" value="UER00408"/>
</dbReference>
<keyword evidence="11" id="KW-1185">Reference proteome</keyword>
<feature type="binding site" evidence="7">
    <location>
        <position position="44"/>
    </location>
    <ligand>
        <name>NADP(+)</name>
        <dbReference type="ChEBI" id="CHEBI:58349"/>
    </ligand>
</feature>
<feature type="binding site" evidence="7">
    <location>
        <begin position="83"/>
        <end position="84"/>
    </location>
    <ligand>
        <name>NADP(+)</name>
        <dbReference type="ChEBI" id="CHEBI:58349"/>
    </ligand>
</feature>
<dbReference type="InterPro" id="IPR022674">
    <property type="entry name" value="G6P_DH_NAD-bd"/>
</dbReference>
<feature type="binding site" evidence="7">
    <location>
        <position position="176"/>
    </location>
    <ligand>
        <name>substrate</name>
    </ligand>
</feature>
<sequence>MSKVLITIFGATGDLAKRKLYPSLYRLYKSGVLEEDFAVIGTARRPWTKEMYEDVVHESISSLIENEEDAKTFASHFYYQAHDVNDSEHYETLRELSNELGEKYDTDHNKVFFLAMAPEFFGTIASHLKSEHITDGKGYERLIIEKPFGTSLATAEKLNDDLSKAFSEDQIYRIDHYLGKEMIQNIFAIRFTNFVFEKIWNRDFIDNIQITFAESIGVEDRGGYYDHSGALKDMVQNHILQVLSLLAMDKPKTYHSKDILAEKIKALQSIKIPTTEEVKEDFVRGQYVENDFNGQHFVSYRDESQVDPESTTETFASGAFFVNNGRFNDVPFFFRTGKRMTEKGTRINIIFKKEDSIFGPDQKLQQNVLTIYIQPTEGFSFLMNGKEVGKDFNIGEIKLDFRHDAAILGNSPEAYEKLIYDVLKGDGSNFTHWDELKASWTLIDKIVDVWSKNEVPLYDYKAGTMGPKASFDLLEKYDTEWNWTPDEWYKERNL</sequence>
<dbReference type="Gene3D" id="3.40.50.720">
    <property type="entry name" value="NAD(P)-binding Rossmann-like Domain"/>
    <property type="match status" value="1"/>
</dbReference>
<dbReference type="PROSITE" id="PS00069">
    <property type="entry name" value="G6P_DEHYDROGENASE"/>
    <property type="match status" value="1"/>
</dbReference>
<dbReference type="PRINTS" id="PR00079">
    <property type="entry name" value="G6PDHDRGNASE"/>
</dbReference>